<evidence type="ECO:0000256" key="2">
    <source>
        <dbReference type="SAM" id="MobiDB-lite"/>
    </source>
</evidence>
<reference evidence="3 4" key="1">
    <citation type="journal article" date="2015" name="Sci. Rep.">
        <title>Genome of the facultative scuticociliatosis pathogen Pseudocohnilembus persalinus provides insight into its virulence through horizontal gene transfer.</title>
        <authorList>
            <person name="Xiong J."/>
            <person name="Wang G."/>
            <person name="Cheng J."/>
            <person name="Tian M."/>
            <person name="Pan X."/>
            <person name="Warren A."/>
            <person name="Jiang C."/>
            <person name="Yuan D."/>
            <person name="Miao W."/>
        </authorList>
    </citation>
    <scope>NUCLEOTIDE SEQUENCE [LARGE SCALE GENOMIC DNA]</scope>
    <source>
        <strain evidence="3">36N120E</strain>
    </source>
</reference>
<proteinExistence type="predicted"/>
<evidence type="ECO:0000256" key="1">
    <source>
        <dbReference type="SAM" id="Coils"/>
    </source>
</evidence>
<feature type="region of interest" description="Disordered" evidence="2">
    <location>
        <begin position="48"/>
        <end position="76"/>
    </location>
</feature>
<dbReference type="OrthoDB" id="284507at2759"/>
<feature type="compositionally biased region" description="Low complexity" evidence="2">
    <location>
        <begin position="48"/>
        <end position="72"/>
    </location>
</feature>
<gene>
    <name evidence="3" type="ORF">PPERSA_10068</name>
</gene>
<feature type="compositionally biased region" description="Basic residues" evidence="2">
    <location>
        <begin position="621"/>
        <end position="634"/>
    </location>
</feature>
<name>A0A0V0QJE5_PSEPJ</name>
<feature type="compositionally biased region" description="Low complexity" evidence="2">
    <location>
        <begin position="635"/>
        <end position="652"/>
    </location>
</feature>
<feature type="compositionally biased region" description="Low complexity" evidence="2">
    <location>
        <begin position="663"/>
        <end position="681"/>
    </location>
</feature>
<comment type="caution">
    <text evidence="3">The sequence shown here is derived from an EMBL/GenBank/DDBJ whole genome shotgun (WGS) entry which is preliminary data.</text>
</comment>
<accession>A0A0V0QJE5</accession>
<evidence type="ECO:0000313" key="3">
    <source>
        <dbReference type="EMBL" id="KRX02451.1"/>
    </source>
</evidence>
<keyword evidence="1" id="KW-0175">Coiled coil</keyword>
<sequence>MTQNSHLQQSMIKNVKIKPAVPLKSKQEIQNQNDQVNQQEVLGLSLENQSSENQNSENQSSENQNSKNQNSENSKDDIEIIEKKQDESKQYHEKLDVDESQEFKQIQNFQTNLNEIHDKDFYLNGFVRKTNSRVMTSQHGNLMLQQKYTYKNYLKETKLPELVCLNLTYNSQSILKQKAPISQEILAESQIKKYYQQIQQNLKLKSMRNTDKVNIKISKSQRMDKKEVEIEKPFEGFITKLQINQNNKVELIQVNTNDEIFQIQQYPLSYDFDKIPPSHLIAQEKTSGRYFIYDNNNKILCFASFPVKNSDRDDRTRPLIEMFLEDENPRINPSLYIEEFEDFSCLLVIGGYRKSKIKNSTQIYPTNSIKVFRLEKRIVSTSYVLQINMANQRMNPIIFKHKDLISNLNMQHEVLQNDKNQDQFVDLLCFIGGNYISDNKKNINLTKSNETCEILSCQVLQKLVQSKRNQQKFTYDLQNSLNIRFNNELQIPSHILKSFLKGSVVYQQQENNEPRRFLFGYQRKQIIEIKSINLNSKMLDLYEGEFHLRSHYTILPCMAEINNFHFELSKKVTIQTNTSQFTSNSLNKDRFSNKFEKGKDFQQYFPHNNLNEIIDKYNKKQTKNKQHHNYHHHNNNPNNHIKSSNINQQQSLKEQKQSSREIQQQYYQQQTKYRQQQSYKQMSQMDEKSNFPELRTNIKHEAKNINYDQIMHKQLSNSLKVNYKNSPQLDTIRQSDQSDQQTSQQLSIVRSQTDTFQNQLYSSIPIDEQHTSNLQFNFEDSLHSDSINYQILVKNNPLKDRRRSSLQEKKIRPSLNNIYGQIQGSILSQNNSLLAQQLNDRDDISEEEEEEDEQIEYQKQYKDIDYVKFQKIQPGQILKNYLLKSNIPELVDLKFLYNPKTILNQKNYKEEIQNQNHKLLALEKIRQNLNQRAKNERIIQNNESKTIYREKLRTSKNTNIFQQQKKYSKFVSRLIIKHNKAELLTVNIQEEIPEIKIYPISYDFGNILPSPFITQEYKTGRYFIYDNNNKILCFSSQPTKNSDRDDRSRPLIEMFLEDENPRIDPTLYIKEFENFSCLMVIGGYRRSQQTGKIYPTDSIKLFRLESRIVSTNYVLKLKLSQVRMNPIIVKTNEKKHEQGLEDSENFSDNERYILFIGGNNLTEYKKKVQGGLLVQANETAEILKVSELKHYMERANVKKNRETVNISQTVRLRYNTKLENIKVIRECLYKGCVVLDKRENTEPRRFLFGDRRKQILEIKSINIKEKLIDIVDGEFPLNANSTVYHQMAKINGDVLFYITDTEKKVRNINLKRMQEQNEYIQKNDKLQGNAANNMAKTLLIAKTLKEPQTVQERKAGICEIF</sequence>
<dbReference type="Proteomes" id="UP000054937">
    <property type="component" value="Unassembled WGS sequence"/>
</dbReference>
<keyword evidence="4" id="KW-1185">Reference proteome</keyword>
<protein>
    <submittedName>
        <fullName evidence="3">Uncharacterized protein</fullName>
    </submittedName>
</protein>
<feature type="region of interest" description="Disordered" evidence="2">
    <location>
        <begin position="621"/>
        <end position="688"/>
    </location>
</feature>
<dbReference type="InParanoid" id="A0A0V0QJE5"/>
<dbReference type="EMBL" id="LDAU01000155">
    <property type="protein sequence ID" value="KRX02451.1"/>
    <property type="molecule type" value="Genomic_DNA"/>
</dbReference>
<feature type="coiled-coil region" evidence="1">
    <location>
        <begin position="905"/>
        <end position="932"/>
    </location>
</feature>
<evidence type="ECO:0000313" key="4">
    <source>
        <dbReference type="Proteomes" id="UP000054937"/>
    </source>
</evidence>
<organism evidence="3 4">
    <name type="scientific">Pseudocohnilembus persalinus</name>
    <name type="common">Ciliate</name>
    <dbReference type="NCBI Taxonomy" id="266149"/>
    <lineage>
        <taxon>Eukaryota</taxon>
        <taxon>Sar</taxon>
        <taxon>Alveolata</taxon>
        <taxon>Ciliophora</taxon>
        <taxon>Intramacronucleata</taxon>
        <taxon>Oligohymenophorea</taxon>
        <taxon>Scuticociliatia</taxon>
        <taxon>Philasterida</taxon>
        <taxon>Pseudocohnilembidae</taxon>
        <taxon>Pseudocohnilembus</taxon>
    </lineage>
</organism>